<dbReference type="InterPro" id="IPR041854">
    <property type="entry name" value="BFD-like_2Fe2S-bd_dom_sf"/>
</dbReference>
<evidence type="ECO:0000313" key="11">
    <source>
        <dbReference type="Proteomes" id="UP000634011"/>
    </source>
</evidence>
<dbReference type="GO" id="GO:0051537">
    <property type="term" value="F:2 iron, 2 sulfur cluster binding"/>
    <property type="evidence" value="ECO:0007669"/>
    <property type="project" value="UniProtKB-KW"/>
</dbReference>
<comment type="similarity">
    <text evidence="8">Belongs to the Bfd family.</text>
</comment>
<organism evidence="10 11">
    <name type="scientific">Undibacterium jejuense</name>
    <dbReference type="NCBI Taxonomy" id="1344949"/>
    <lineage>
        <taxon>Bacteria</taxon>
        <taxon>Pseudomonadati</taxon>
        <taxon>Pseudomonadota</taxon>
        <taxon>Betaproteobacteria</taxon>
        <taxon>Burkholderiales</taxon>
        <taxon>Oxalobacteraceae</taxon>
        <taxon>Undibacterium</taxon>
    </lineage>
</organism>
<sequence>MIVCVCNNVSESKIQRAAEAGIRTMAELRTQLDVGTCCGKCAGCARKILREHCEKQETQSNTHGVHLLLHNIQFHAKGVPA</sequence>
<keyword evidence="4" id="KW-0249">Electron transport</keyword>
<evidence type="ECO:0000256" key="5">
    <source>
        <dbReference type="ARBA" id="ARBA00023004"/>
    </source>
</evidence>
<dbReference type="AlphaFoldDB" id="A0A923HLS7"/>
<keyword evidence="6" id="KW-0411">Iron-sulfur</keyword>
<proteinExistence type="inferred from homology"/>
<dbReference type="PANTHER" id="PTHR37424">
    <property type="entry name" value="BACTERIOFERRITIN-ASSOCIATED FERREDOXIN"/>
    <property type="match status" value="1"/>
</dbReference>
<keyword evidence="2" id="KW-0001">2Fe-2S</keyword>
<dbReference type="Pfam" id="PF04324">
    <property type="entry name" value="Fer2_BFD"/>
    <property type="match status" value="1"/>
</dbReference>
<evidence type="ECO:0000256" key="4">
    <source>
        <dbReference type="ARBA" id="ARBA00022982"/>
    </source>
</evidence>
<dbReference type="EMBL" id="JACOFV010000002">
    <property type="protein sequence ID" value="MBC3861038.1"/>
    <property type="molecule type" value="Genomic_DNA"/>
</dbReference>
<dbReference type="InterPro" id="IPR007419">
    <property type="entry name" value="BFD-like_2Fe2S-bd_dom"/>
</dbReference>
<evidence type="ECO:0000256" key="2">
    <source>
        <dbReference type="ARBA" id="ARBA00022714"/>
    </source>
</evidence>
<dbReference type="Proteomes" id="UP000634011">
    <property type="component" value="Unassembled WGS sequence"/>
</dbReference>
<protein>
    <recommendedName>
        <fullName evidence="7">Bacterioferritin-associated ferredoxin</fullName>
    </recommendedName>
</protein>
<evidence type="ECO:0000256" key="3">
    <source>
        <dbReference type="ARBA" id="ARBA00022723"/>
    </source>
</evidence>
<evidence type="ECO:0000259" key="9">
    <source>
        <dbReference type="Pfam" id="PF04324"/>
    </source>
</evidence>
<gene>
    <name evidence="10" type="ORF">H8K32_02915</name>
</gene>
<dbReference type="PANTHER" id="PTHR37424:SF1">
    <property type="entry name" value="BACTERIOFERRITIN-ASSOCIATED FERREDOXIN"/>
    <property type="match status" value="1"/>
</dbReference>
<reference evidence="10" key="1">
    <citation type="submission" date="2020-08" db="EMBL/GenBank/DDBJ databases">
        <title>Novel species isolated from subtropical streams in China.</title>
        <authorList>
            <person name="Lu H."/>
        </authorList>
    </citation>
    <scope>NUCLEOTIDE SEQUENCE</scope>
    <source>
        <strain evidence="10">KACC 12607</strain>
    </source>
</reference>
<feature type="domain" description="BFD-like [2Fe-2S]-binding" evidence="9">
    <location>
        <begin position="2"/>
        <end position="51"/>
    </location>
</feature>
<keyword evidence="11" id="KW-1185">Reference proteome</keyword>
<accession>A0A923HLS7</accession>
<dbReference type="Gene3D" id="1.10.10.1100">
    <property type="entry name" value="BFD-like [2Fe-2S]-binding domain"/>
    <property type="match status" value="1"/>
</dbReference>
<evidence type="ECO:0000256" key="1">
    <source>
        <dbReference type="ARBA" id="ARBA00022448"/>
    </source>
</evidence>
<evidence type="ECO:0000256" key="7">
    <source>
        <dbReference type="ARBA" id="ARBA00039386"/>
    </source>
</evidence>
<comment type="caution">
    <text evidence="10">The sequence shown here is derived from an EMBL/GenBank/DDBJ whole genome shotgun (WGS) entry which is preliminary data.</text>
</comment>
<keyword evidence="1" id="KW-0813">Transport</keyword>
<evidence type="ECO:0000256" key="8">
    <source>
        <dbReference type="ARBA" id="ARBA00046332"/>
    </source>
</evidence>
<name>A0A923HLS7_9BURK</name>
<evidence type="ECO:0000256" key="6">
    <source>
        <dbReference type="ARBA" id="ARBA00023014"/>
    </source>
</evidence>
<dbReference type="GO" id="GO:0046872">
    <property type="term" value="F:metal ion binding"/>
    <property type="evidence" value="ECO:0007669"/>
    <property type="project" value="UniProtKB-KW"/>
</dbReference>
<keyword evidence="3" id="KW-0479">Metal-binding</keyword>
<dbReference type="RefSeq" id="WP_186910985.1">
    <property type="nucleotide sequence ID" value="NZ_JACOFV010000002.1"/>
</dbReference>
<dbReference type="InterPro" id="IPR052371">
    <property type="entry name" value="BFD-associated_ferredoxin"/>
</dbReference>
<evidence type="ECO:0000313" key="10">
    <source>
        <dbReference type="EMBL" id="MBC3861038.1"/>
    </source>
</evidence>
<keyword evidence="5" id="KW-0408">Iron</keyword>